<evidence type="ECO:0000256" key="2">
    <source>
        <dbReference type="ARBA" id="ARBA00022759"/>
    </source>
</evidence>
<dbReference type="AlphaFoldDB" id="A0A1F6MGI0"/>
<dbReference type="Proteomes" id="UP000177953">
    <property type="component" value="Unassembled WGS sequence"/>
</dbReference>
<dbReference type="SUPFAM" id="SSF52980">
    <property type="entry name" value="Restriction endonuclease-like"/>
    <property type="match status" value="1"/>
</dbReference>
<dbReference type="InterPro" id="IPR004603">
    <property type="entry name" value="DNA_mismatch_endonuc_vsr"/>
</dbReference>
<reference evidence="7 8" key="1">
    <citation type="journal article" date="2016" name="Nat. Commun.">
        <title>Thousands of microbial genomes shed light on interconnected biogeochemical processes in an aquifer system.</title>
        <authorList>
            <person name="Anantharaman K."/>
            <person name="Brown C.T."/>
            <person name="Hug L.A."/>
            <person name="Sharon I."/>
            <person name="Castelle C.J."/>
            <person name="Probst A.J."/>
            <person name="Thomas B.C."/>
            <person name="Singh A."/>
            <person name="Wilkins M.J."/>
            <person name="Karaoz U."/>
            <person name="Brodie E.L."/>
            <person name="Williams K.H."/>
            <person name="Hubbard S.S."/>
            <person name="Banfield J.F."/>
        </authorList>
    </citation>
    <scope>NUCLEOTIDE SEQUENCE [LARGE SCALE GENOMIC DNA]</scope>
</reference>
<dbReference type="GO" id="GO:0004519">
    <property type="term" value="F:endonuclease activity"/>
    <property type="evidence" value="ECO:0007669"/>
    <property type="project" value="UniProtKB-KW"/>
</dbReference>
<comment type="caution">
    <text evidence="7">The sequence shown here is derived from an EMBL/GenBank/DDBJ whole genome shotgun (WGS) entry which is preliminary data.</text>
</comment>
<protein>
    <recommendedName>
        <fullName evidence="6">Very short patch repair endonuclease</fullName>
        <ecNumber evidence="6">3.1.-.-</ecNumber>
    </recommendedName>
</protein>
<evidence type="ECO:0000256" key="4">
    <source>
        <dbReference type="ARBA" id="ARBA00022801"/>
    </source>
</evidence>
<evidence type="ECO:0000256" key="6">
    <source>
        <dbReference type="PIRNR" id="PIRNR018267"/>
    </source>
</evidence>
<dbReference type="GO" id="GO:0006298">
    <property type="term" value="P:mismatch repair"/>
    <property type="evidence" value="ECO:0007669"/>
    <property type="project" value="UniProtKB-UniRule"/>
</dbReference>
<evidence type="ECO:0000256" key="5">
    <source>
        <dbReference type="ARBA" id="ARBA00023204"/>
    </source>
</evidence>
<sequence>MFSRKARSRMMSSVKHRGSKIEKEVGDILRANGIRYRSHSGTLPGKPDFYFTKQKIVIFVDSCFWHGCRYHGSIPKSHTVFWRKKILRNRERDREINKTYRKMGWRVLRIWQHTLKKEGLPSQFTNILGLLRRQ</sequence>
<keyword evidence="4 6" id="KW-0378">Hydrolase</keyword>
<evidence type="ECO:0000256" key="3">
    <source>
        <dbReference type="ARBA" id="ARBA00022763"/>
    </source>
</evidence>
<evidence type="ECO:0000256" key="1">
    <source>
        <dbReference type="ARBA" id="ARBA00022722"/>
    </source>
</evidence>
<keyword evidence="1 6" id="KW-0540">Nuclease</keyword>
<keyword evidence="3 6" id="KW-0227">DNA damage</keyword>
<keyword evidence="5 6" id="KW-0234">DNA repair</keyword>
<dbReference type="EMBL" id="MFPU01000005">
    <property type="protein sequence ID" value="OGH70583.1"/>
    <property type="molecule type" value="Genomic_DNA"/>
</dbReference>
<dbReference type="CDD" id="cd00221">
    <property type="entry name" value="Vsr"/>
    <property type="match status" value="1"/>
</dbReference>
<evidence type="ECO:0000313" key="8">
    <source>
        <dbReference type="Proteomes" id="UP000177953"/>
    </source>
</evidence>
<organism evidence="7 8">
    <name type="scientific">Candidatus Magasanikbacteria bacterium RIFCSPHIGHO2_01_FULL_47_8</name>
    <dbReference type="NCBI Taxonomy" id="1798673"/>
    <lineage>
        <taxon>Bacteria</taxon>
        <taxon>Candidatus Magasanikiibacteriota</taxon>
    </lineage>
</organism>
<dbReference type="EC" id="3.1.-.-" evidence="6"/>
<dbReference type="Gene3D" id="3.40.960.10">
    <property type="entry name" value="VSR Endonuclease"/>
    <property type="match status" value="1"/>
</dbReference>
<dbReference type="NCBIfam" id="TIGR00632">
    <property type="entry name" value="vsr"/>
    <property type="match status" value="1"/>
</dbReference>
<evidence type="ECO:0000313" key="7">
    <source>
        <dbReference type="EMBL" id="OGH70583.1"/>
    </source>
</evidence>
<name>A0A1F6MGI0_9BACT</name>
<proteinExistence type="inferred from homology"/>
<dbReference type="Pfam" id="PF03852">
    <property type="entry name" value="Vsr"/>
    <property type="match status" value="1"/>
</dbReference>
<comment type="similarity">
    <text evidence="6">Belongs to the vsr family.</text>
</comment>
<dbReference type="PIRSF" id="PIRSF018267">
    <property type="entry name" value="VSR_endonuc"/>
    <property type="match status" value="1"/>
</dbReference>
<accession>A0A1F6MGI0</accession>
<dbReference type="InterPro" id="IPR011335">
    <property type="entry name" value="Restrct_endonuc-II-like"/>
</dbReference>
<gene>
    <name evidence="7" type="ORF">A2754_03095</name>
</gene>
<comment type="function">
    <text evidence="6">May nick specific sequences that contain T:G mispairs resulting from m5C-deamination.</text>
</comment>
<keyword evidence="2 6" id="KW-0255">Endonuclease</keyword>
<dbReference type="GO" id="GO:0016787">
    <property type="term" value="F:hydrolase activity"/>
    <property type="evidence" value="ECO:0007669"/>
    <property type="project" value="UniProtKB-KW"/>
</dbReference>